<accession>A0A7S0ZSD1</accession>
<keyword evidence="2" id="KW-0472">Membrane</keyword>
<sequence length="107" mass="11381">MSPTQEKLFHSEASVQPTAMQEEPAKKVAPTEPPKMPAPKAPSGSFGSHVLMMGGCLLVAVVVGVAQESDIFNGGSLQKTMGELFEEHVVLPPKAKKDVCTIQFCQS</sequence>
<evidence type="ECO:0000313" key="3">
    <source>
        <dbReference type="EMBL" id="CAD8831011.1"/>
    </source>
</evidence>
<keyword evidence="2" id="KW-0812">Transmembrane</keyword>
<dbReference type="EMBL" id="HBFQ01007660">
    <property type="protein sequence ID" value="CAD8831011.1"/>
    <property type="molecule type" value="Transcribed_RNA"/>
</dbReference>
<evidence type="ECO:0000256" key="2">
    <source>
        <dbReference type="SAM" id="Phobius"/>
    </source>
</evidence>
<organism evidence="3">
    <name type="scientific">Noctiluca scintillans</name>
    <name type="common">Sea sparkle</name>
    <name type="synonym">Red tide dinoflagellate</name>
    <dbReference type="NCBI Taxonomy" id="2966"/>
    <lineage>
        <taxon>Eukaryota</taxon>
        <taxon>Sar</taxon>
        <taxon>Alveolata</taxon>
        <taxon>Dinophyceae</taxon>
        <taxon>Noctilucales</taxon>
        <taxon>Noctilucaceae</taxon>
        <taxon>Noctiluca</taxon>
    </lineage>
</organism>
<evidence type="ECO:0000256" key="1">
    <source>
        <dbReference type="SAM" id="MobiDB-lite"/>
    </source>
</evidence>
<gene>
    <name evidence="3" type="ORF">NSCI0253_LOCUS5358</name>
</gene>
<feature type="compositionally biased region" description="Pro residues" evidence="1">
    <location>
        <begin position="31"/>
        <end position="40"/>
    </location>
</feature>
<keyword evidence="2" id="KW-1133">Transmembrane helix</keyword>
<feature type="transmembrane region" description="Helical" evidence="2">
    <location>
        <begin position="46"/>
        <end position="66"/>
    </location>
</feature>
<feature type="region of interest" description="Disordered" evidence="1">
    <location>
        <begin position="1"/>
        <end position="44"/>
    </location>
</feature>
<reference evidence="3" key="1">
    <citation type="submission" date="2021-01" db="EMBL/GenBank/DDBJ databases">
        <authorList>
            <person name="Corre E."/>
            <person name="Pelletier E."/>
            <person name="Niang G."/>
            <person name="Scheremetjew M."/>
            <person name="Finn R."/>
            <person name="Kale V."/>
            <person name="Holt S."/>
            <person name="Cochrane G."/>
            <person name="Meng A."/>
            <person name="Brown T."/>
            <person name="Cohen L."/>
        </authorList>
    </citation>
    <scope>NUCLEOTIDE SEQUENCE</scope>
</reference>
<name>A0A7S0ZSD1_NOCSC</name>
<proteinExistence type="predicted"/>
<protein>
    <submittedName>
        <fullName evidence="3">Uncharacterized protein</fullName>
    </submittedName>
</protein>
<dbReference type="AlphaFoldDB" id="A0A7S0ZSD1"/>